<dbReference type="PANTHER" id="PTHR35335">
    <property type="entry name" value="UPF0716 PROTEIN FXSA"/>
    <property type="match status" value="1"/>
</dbReference>
<evidence type="ECO:0000313" key="2">
    <source>
        <dbReference type="EMBL" id="SVC50354.1"/>
    </source>
</evidence>
<dbReference type="PANTHER" id="PTHR35335:SF1">
    <property type="entry name" value="UPF0716 PROTEIN FXSA"/>
    <property type="match status" value="1"/>
</dbReference>
<dbReference type="GO" id="GO:0016020">
    <property type="term" value="C:membrane"/>
    <property type="evidence" value="ECO:0007669"/>
    <property type="project" value="InterPro"/>
</dbReference>
<dbReference type="EMBL" id="UINC01094805">
    <property type="protein sequence ID" value="SVC50354.1"/>
    <property type="molecule type" value="Genomic_DNA"/>
</dbReference>
<reference evidence="2" key="1">
    <citation type="submission" date="2018-05" db="EMBL/GenBank/DDBJ databases">
        <authorList>
            <person name="Lanie J.A."/>
            <person name="Ng W.-L."/>
            <person name="Kazmierczak K.M."/>
            <person name="Andrzejewski T.M."/>
            <person name="Davidsen T.M."/>
            <person name="Wayne K.J."/>
            <person name="Tettelin H."/>
            <person name="Glass J.I."/>
            <person name="Rusch D."/>
            <person name="Podicherti R."/>
            <person name="Tsui H.-C.T."/>
            <person name="Winkler M.E."/>
        </authorList>
    </citation>
    <scope>NUCLEOTIDE SEQUENCE</scope>
</reference>
<proteinExistence type="predicted"/>
<name>A0A382MN24_9ZZZZ</name>
<protein>
    <recommendedName>
        <fullName evidence="3">FxsA cytoplasmic membrane protein</fullName>
    </recommendedName>
</protein>
<feature type="transmembrane region" description="Helical" evidence="1">
    <location>
        <begin position="27"/>
        <end position="47"/>
    </location>
</feature>
<keyword evidence="1" id="KW-0812">Transmembrane</keyword>
<dbReference type="AlphaFoldDB" id="A0A382MN24"/>
<feature type="non-terminal residue" evidence="2">
    <location>
        <position position="152"/>
    </location>
</feature>
<dbReference type="NCBIfam" id="NF008528">
    <property type="entry name" value="PRK11463.1-2"/>
    <property type="match status" value="1"/>
</dbReference>
<evidence type="ECO:0008006" key="3">
    <source>
        <dbReference type="Google" id="ProtNLM"/>
    </source>
</evidence>
<sequence>MLLLLFAAFLIVPAIELYLIIEVSHQVGFGNTLIALVFISVIGAWMVKREGLEIIRKTQIELANGRLPGKQIVEGLLILLAGVLMLTPGFGTDAIGLLLLFPLTRIMLRSFLTRRFVKKIDKGEAFLWGSKNNDDQQVIDVDWDVTDFNDQN</sequence>
<keyword evidence="1" id="KW-1133">Transmembrane helix</keyword>
<accession>A0A382MN24</accession>
<dbReference type="Pfam" id="PF04186">
    <property type="entry name" value="FxsA"/>
    <property type="match status" value="1"/>
</dbReference>
<dbReference type="InterPro" id="IPR007313">
    <property type="entry name" value="FxsA"/>
</dbReference>
<keyword evidence="1" id="KW-0472">Membrane</keyword>
<feature type="transmembrane region" description="Helical" evidence="1">
    <location>
        <begin position="67"/>
        <end position="88"/>
    </location>
</feature>
<organism evidence="2">
    <name type="scientific">marine metagenome</name>
    <dbReference type="NCBI Taxonomy" id="408172"/>
    <lineage>
        <taxon>unclassified sequences</taxon>
        <taxon>metagenomes</taxon>
        <taxon>ecological metagenomes</taxon>
    </lineage>
</organism>
<gene>
    <name evidence="2" type="ORF">METZ01_LOCUS303208</name>
</gene>
<evidence type="ECO:0000256" key="1">
    <source>
        <dbReference type="SAM" id="Phobius"/>
    </source>
</evidence>